<dbReference type="OrthoDB" id="8189408at2759"/>
<dbReference type="Proteomes" id="UP000233556">
    <property type="component" value="Unassembled WGS sequence"/>
</dbReference>
<evidence type="ECO:0000313" key="2">
    <source>
        <dbReference type="EMBL" id="PKU30748.1"/>
    </source>
</evidence>
<dbReference type="AlphaFoldDB" id="A0A2I0TAC4"/>
<name>A0A2I0TAC4_LIMLA</name>
<reference evidence="3" key="2">
    <citation type="submission" date="2017-12" db="EMBL/GenBank/DDBJ databases">
        <title>Genome sequence of the Bar-tailed Godwit (Limosa lapponica baueri).</title>
        <authorList>
            <person name="Lima N.C.B."/>
            <person name="Parody-Merino A.M."/>
            <person name="Battley P.F."/>
            <person name="Fidler A.E."/>
            <person name="Prosdocimi F."/>
        </authorList>
    </citation>
    <scope>NUCLEOTIDE SEQUENCE [LARGE SCALE GENOMIC DNA]</scope>
</reference>
<dbReference type="PANTHER" id="PTHR31508:SF2">
    <property type="entry name" value="PROTEIN PITCHFORK"/>
    <property type="match status" value="1"/>
</dbReference>
<evidence type="ECO:0000259" key="1">
    <source>
        <dbReference type="PROSITE" id="PS51910"/>
    </source>
</evidence>
<dbReference type="GO" id="GO:0031344">
    <property type="term" value="P:regulation of cell projection organization"/>
    <property type="evidence" value="ECO:0007669"/>
    <property type="project" value="TreeGrafter"/>
</dbReference>
<proteinExistence type="predicted"/>
<dbReference type="Gene3D" id="3.20.20.80">
    <property type="entry name" value="Glycosidases"/>
    <property type="match status" value="1"/>
</dbReference>
<accession>A0A2I0TAC4</accession>
<dbReference type="InterPro" id="IPR017853">
    <property type="entry name" value="GH"/>
</dbReference>
<dbReference type="GO" id="GO:0008092">
    <property type="term" value="F:cytoskeletal protein binding"/>
    <property type="evidence" value="ECO:0007669"/>
    <property type="project" value="TreeGrafter"/>
</dbReference>
<sequence>MGKQLLPGKEITEQERLCDSSNSSSVFLTRPTGLVLLLNAQIGTAYVLSCYFTNWAQYRPGLGKFMPDDIDPCLCTHLLYAFAGMNNNEITTYEWNDETLYKSFNGLKNNVKLQLLGVRASTAQYTGILFILLFSLHPSGTAIASIPFPPPRSVSIATGVHTHPNVLQSSMAEVWEPRGPTDAQKRISFGSCQERKIFPLHHAPDRLGVQLIAITGNPALGPGCYLSQERSSFRYSLENKPLSQKGYVLGARTAQRFIPEPQTVTPSPAAYQSLWKKERKYQPAYAPFSIKTPRFPDKPSDKEFFPGPGTYEADKRLHKKITWPMKFGSPDWSLVPMPAKRMLKMEVQKLTVDREFRKHRDRVAYLSLYYS</sequence>
<feature type="domain" description="GH18" evidence="1">
    <location>
        <begin position="46"/>
        <end position="109"/>
    </location>
</feature>
<dbReference type="EMBL" id="KZ514054">
    <property type="protein sequence ID" value="PKU30748.1"/>
    <property type="molecule type" value="Genomic_DNA"/>
</dbReference>
<dbReference type="InterPro" id="IPR033602">
    <property type="entry name" value="CIMAP3"/>
</dbReference>
<evidence type="ECO:0000313" key="3">
    <source>
        <dbReference type="Proteomes" id="UP000233556"/>
    </source>
</evidence>
<dbReference type="SUPFAM" id="SSF51445">
    <property type="entry name" value="(Trans)glycosidases"/>
    <property type="match status" value="1"/>
</dbReference>
<gene>
    <name evidence="2" type="ORF">llap_18947</name>
</gene>
<protein>
    <submittedName>
        <fullName evidence="2">Protein pitchfork</fullName>
    </submittedName>
</protein>
<dbReference type="PANTHER" id="PTHR31508">
    <property type="entry name" value="PROTEIN PITCHFORK"/>
    <property type="match status" value="1"/>
</dbReference>
<dbReference type="InterPro" id="IPR001223">
    <property type="entry name" value="Glyco_hydro18_cat"/>
</dbReference>
<reference evidence="3" key="1">
    <citation type="submission" date="2017-11" db="EMBL/GenBank/DDBJ databases">
        <authorList>
            <person name="Lima N.C."/>
            <person name="Parody-Merino A.M."/>
            <person name="Battley P.F."/>
            <person name="Fidler A.E."/>
            <person name="Prosdocimi F."/>
        </authorList>
    </citation>
    <scope>NUCLEOTIDE SEQUENCE [LARGE SCALE GENOMIC DNA]</scope>
</reference>
<keyword evidence="3" id="KW-1185">Reference proteome</keyword>
<dbReference type="Pfam" id="PF00704">
    <property type="entry name" value="Glyco_hydro_18"/>
    <property type="match status" value="1"/>
</dbReference>
<dbReference type="PROSITE" id="PS51910">
    <property type="entry name" value="GH18_2"/>
    <property type="match status" value="1"/>
</dbReference>
<organism evidence="2 3">
    <name type="scientific">Limosa lapponica baueri</name>
    <dbReference type="NCBI Taxonomy" id="1758121"/>
    <lineage>
        <taxon>Eukaryota</taxon>
        <taxon>Metazoa</taxon>
        <taxon>Chordata</taxon>
        <taxon>Craniata</taxon>
        <taxon>Vertebrata</taxon>
        <taxon>Euteleostomi</taxon>
        <taxon>Archelosauria</taxon>
        <taxon>Archosauria</taxon>
        <taxon>Dinosauria</taxon>
        <taxon>Saurischia</taxon>
        <taxon>Theropoda</taxon>
        <taxon>Coelurosauria</taxon>
        <taxon>Aves</taxon>
        <taxon>Neognathae</taxon>
        <taxon>Neoaves</taxon>
        <taxon>Charadriiformes</taxon>
        <taxon>Scolopacidae</taxon>
        <taxon>Limosa</taxon>
    </lineage>
</organism>
<dbReference type="GO" id="GO:0005975">
    <property type="term" value="P:carbohydrate metabolic process"/>
    <property type="evidence" value="ECO:0007669"/>
    <property type="project" value="InterPro"/>
</dbReference>